<reference evidence="1 2" key="1">
    <citation type="journal article" date="2018" name="Front. Plant Sci.">
        <title>Red Clover (Trifolium pratense) and Zigzag Clover (T. medium) - A Picture of Genomic Similarities and Differences.</title>
        <authorList>
            <person name="Dluhosova J."/>
            <person name="Istvanek J."/>
            <person name="Nedelnik J."/>
            <person name="Repkova J."/>
        </authorList>
    </citation>
    <scope>NUCLEOTIDE SEQUENCE [LARGE SCALE GENOMIC DNA]</scope>
    <source>
        <strain evidence="2">cv. 10/8</strain>
        <tissue evidence="1">Leaf</tissue>
    </source>
</reference>
<dbReference type="AlphaFoldDB" id="A0A392QR91"/>
<feature type="non-terminal residue" evidence="1">
    <location>
        <position position="86"/>
    </location>
</feature>
<keyword evidence="2" id="KW-1185">Reference proteome</keyword>
<organism evidence="1 2">
    <name type="scientific">Trifolium medium</name>
    <dbReference type="NCBI Taxonomy" id="97028"/>
    <lineage>
        <taxon>Eukaryota</taxon>
        <taxon>Viridiplantae</taxon>
        <taxon>Streptophyta</taxon>
        <taxon>Embryophyta</taxon>
        <taxon>Tracheophyta</taxon>
        <taxon>Spermatophyta</taxon>
        <taxon>Magnoliopsida</taxon>
        <taxon>eudicotyledons</taxon>
        <taxon>Gunneridae</taxon>
        <taxon>Pentapetalae</taxon>
        <taxon>rosids</taxon>
        <taxon>fabids</taxon>
        <taxon>Fabales</taxon>
        <taxon>Fabaceae</taxon>
        <taxon>Papilionoideae</taxon>
        <taxon>50 kb inversion clade</taxon>
        <taxon>NPAAA clade</taxon>
        <taxon>Hologalegina</taxon>
        <taxon>IRL clade</taxon>
        <taxon>Trifolieae</taxon>
        <taxon>Trifolium</taxon>
    </lineage>
</organism>
<dbReference type="Proteomes" id="UP000265520">
    <property type="component" value="Unassembled WGS sequence"/>
</dbReference>
<comment type="caution">
    <text evidence="1">The sequence shown here is derived from an EMBL/GenBank/DDBJ whole genome shotgun (WGS) entry which is preliminary data.</text>
</comment>
<evidence type="ECO:0000313" key="1">
    <source>
        <dbReference type="EMBL" id="MCI26507.1"/>
    </source>
</evidence>
<sequence>MYISTCPSDHSTKKRQFILVGRNLLKDGSSLTVMVLAREITTFQGVEASFAIQMEGGLNVMQRRSDCAILFTQKCGVYIWAWIWLG</sequence>
<evidence type="ECO:0000313" key="2">
    <source>
        <dbReference type="Proteomes" id="UP000265520"/>
    </source>
</evidence>
<name>A0A392QR91_9FABA</name>
<dbReference type="EMBL" id="LXQA010153705">
    <property type="protein sequence ID" value="MCI26507.1"/>
    <property type="molecule type" value="Genomic_DNA"/>
</dbReference>
<protein>
    <submittedName>
        <fullName evidence="1">Uncharacterized protein</fullName>
    </submittedName>
</protein>
<proteinExistence type="predicted"/>
<accession>A0A392QR91</accession>